<dbReference type="Pfam" id="PF07695">
    <property type="entry name" value="7TMR-DISM_7TM"/>
    <property type="match status" value="1"/>
</dbReference>
<dbReference type="InterPro" id="IPR012827">
    <property type="entry name" value="Hemerythrin_metal-bd"/>
</dbReference>
<dbReference type="Pfam" id="PF00990">
    <property type="entry name" value="GGDEF"/>
    <property type="match status" value="1"/>
</dbReference>
<evidence type="ECO:0000256" key="2">
    <source>
        <dbReference type="ARBA" id="ARBA00022723"/>
    </source>
</evidence>
<dbReference type="InterPro" id="IPR029787">
    <property type="entry name" value="Nucleotide_cyclase"/>
</dbReference>
<dbReference type="InterPro" id="IPR016131">
    <property type="entry name" value="Haemerythrin_Fe_BS"/>
</dbReference>
<dbReference type="SUPFAM" id="SSF47188">
    <property type="entry name" value="Hemerythrin-like"/>
    <property type="match status" value="1"/>
</dbReference>
<dbReference type="CDD" id="cd01949">
    <property type="entry name" value="GGDEF"/>
    <property type="match status" value="1"/>
</dbReference>
<reference evidence="6" key="1">
    <citation type="submission" date="2019-10" db="EMBL/GenBank/DDBJ databases">
        <authorList>
            <person name="Ross D.E."/>
            <person name="Gulliver D."/>
        </authorList>
    </citation>
    <scope>NUCLEOTIDE SEQUENCE</scope>
    <source>
        <strain evidence="6">DER-2019</strain>
    </source>
</reference>
<keyword evidence="7" id="KW-1185">Reference proteome</keyword>
<dbReference type="PROSITE" id="PS00550">
    <property type="entry name" value="HEMERYTHRINS"/>
    <property type="match status" value="1"/>
</dbReference>
<keyword evidence="4" id="KW-0812">Transmembrane</keyword>
<dbReference type="Gene3D" id="1.20.120.50">
    <property type="entry name" value="Hemerythrin-like"/>
    <property type="match status" value="1"/>
</dbReference>
<evidence type="ECO:0000313" key="7">
    <source>
        <dbReference type="Proteomes" id="UP000616595"/>
    </source>
</evidence>
<name>A0A923HYY5_9FIRM</name>
<dbReference type="NCBIfam" id="TIGR02481">
    <property type="entry name" value="hemeryth_dom"/>
    <property type="match status" value="1"/>
</dbReference>
<dbReference type="PROSITE" id="PS50887">
    <property type="entry name" value="GGDEF"/>
    <property type="match status" value="1"/>
</dbReference>
<accession>A0A923HYY5</accession>
<dbReference type="InterPro" id="IPR011623">
    <property type="entry name" value="7TMR_DISM_rcpt_extracell_dom1"/>
</dbReference>
<keyword evidence="3" id="KW-0408">Iron</keyword>
<dbReference type="CDD" id="cd12107">
    <property type="entry name" value="Hemerythrin"/>
    <property type="match status" value="1"/>
</dbReference>
<dbReference type="SMART" id="SM00267">
    <property type="entry name" value="GGDEF"/>
    <property type="match status" value="1"/>
</dbReference>
<feature type="transmembrane region" description="Helical" evidence="4">
    <location>
        <begin position="244"/>
        <end position="264"/>
    </location>
</feature>
<evidence type="ECO:0000259" key="5">
    <source>
        <dbReference type="PROSITE" id="PS50887"/>
    </source>
</evidence>
<dbReference type="Gene3D" id="3.30.70.270">
    <property type="match status" value="1"/>
</dbReference>
<dbReference type="InterPro" id="IPR050469">
    <property type="entry name" value="Diguanylate_Cyclase"/>
</dbReference>
<dbReference type="FunFam" id="3.30.70.270:FF:000001">
    <property type="entry name" value="Diguanylate cyclase domain protein"/>
    <property type="match status" value="1"/>
</dbReference>
<dbReference type="InterPro" id="IPR035938">
    <property type="entry name" value="Hemerythrin-like_sf"/>
</dbReference>
<feature type="domain" description="GGDEF" evidence="5">
    <location>
        <begin position="427"/>
        <end position="556"/>
    </location>
</feature>
<dbReference type="NCBIfam" id="TIGR00254">
    <property type="entry name" value="GGDEF"/>
    <property type="match status" value="1"/>
</dbReference>
<dbReference type="InterPro" id="IPR000160">
    <property type="entry name" value="GGDEF_dom"/>
</dbReference>
<gene>
    <name evidence="6" type="ORF">GH810_02240</name>
</gene>
<dbReference type="PANTHER" id="PTHR45138">
    <property type="entry name" value="REGULATORY COMPONENTS OF SENSORY TRANSDUCTION SYSTEM"/>
    <property type="match status" value="1"/>
</dbReference>
<evidence type="ECO:0000313" key="6">
    <source>
        <dbReference type="EMBL" id="MBC3887128.1"/>
    </source>
</evidence>
<feature type="transmembrane region" description="Helical" evidence="4">
    <location>
        <begin position="12"/>
        <end position="31"/>
    </location>
</feature>
<comment type="similarity">
    <text evidence="1">Belongs to the hemerythrin family.</text>
</comment>
<feature type="transmembrane region" description="Helical" evidence="4">
    <location>
        <begin position="303"/>
        <end position="324"/>
    </location>
</feature>
<dbReference type="SUPFAM" id="SSF55073">
    <property type="entry name" value="Nucleotide cyclase"/>
    <property type="match status" value="1"/>
</dbReference>
<feature type="transmembrane region" description="Helical" evidence="4">
    <location>
        <begin position="331"/>
        <end position="351"/>
    </location>
</feature>
<evidence type="ECO:0000256" key="4">
    <source>
        <dbReference type="SAM" id="Phobius"/>
    </source>
</evidence>
<dbReference type="RefSeq" id="WP_148566524.1">
    <property type="nucleotide sequence ID" value="NZ_RXYA01000004.1"/>
</dbReference>
<dbReference type="Proteomes" id="UP000616595">
    <property type="component" value="Unassembled WGS sequence"/>
</dbReference>
<dbReference type="PANTHER" id="PTHR45138:SF9">
    <property type="entry name" value="DIGUANYLATE CYCLASE DGCM-RELATED"/>
    <property type="match status" value="1"/>
</dbReference>
<evidence type="ECO:0000256" key="1">
    <source>
        <dbReference type="ARBA" id="ARBA00010587"/>
    </source>
</evidence>
<reference evidence="6" key="2">
    <citation type="submission" date="2020-10" db="EMBL/GenBank/DDBJ databases">
        <title>Comparative genomics of the Acetobacterium genus.</title>
        <authorList>
            <person name="Marshall C."/>
            <person name="May H."/>
            <person name="Norman S."/>
        </authorList>
    </citation>
    <scope>NUCLEOTIDE SEQUENCE</scope>
    <source>
        <strain evidence="6">DER-2019</strain>
    </source>
</reference>
<protein>
    <submittedName>
        <fullName evidence="6">Diguanylate cyclase</fullName>
    </submittedName>
</protein>
<comment type="caution">
    <text evidence="6">The sequence shown here is derived from an EMBL/GenBank/DDBJ whole genome shotgun (WGS) entry which is preliminary data.</text>
</comment>
<sequence>MKRTINFNKFILFLSVTMIITVFLFQSLNYFRYIQSKDLSTIAEFNSSKLNDIMYYTKNSKEVDLDQIIETTDNDFSYEKNQIQTLNENTWIKLKLSRSDDDENIIFLDYPFINIDSAYVSVDGKWVKLKDSQNFIYSYIKLPDGFDANQYIYMKLENLNTNLNFNLRLDTENCFYLSQNQKLIFRLLNIGVIFFLSIINLILYVIVKEKKYILHFLFLFSLVNTLFQISGIPKIALGFNDISLAYIWVFITSMTATYFSYHYFEIRKVTPKLSRWYQFLLISIVLCLSLILIFKLLAFTTVVLLFVVLICGLGGSVSISTYLYYKQLSRLYVIGLLLFIISAGIFTLSIFGVWDWRDFLPDVLFLASSIEASLFTVGIMSLIKSDKMKVKSLEIEASTDRLTKLFNRCYFEKVVIPKIVETEQKKGKISILMVDIDHFKHVNDTFGHNIGDVLLVELAQVISNSVRQQDKVIRWGGEEFLVVLFDADLNTAIVIAEKVRKIIETHEFENVKKITVSIGVAEKNTNENIECWIKNADDALYKAKRDGRNRVVVSFLNLSPIKIEWSNVFESRNPQINSEHRELILLMNRLIEEYFMSNNEKEFIILYDQILEHTVSHFSNEEKILSRIEYPDLGNHKHIHESIVNEAIEAKNLLITRGKHMSEIIEFLIGKVIMGHMISEDISYYKYL</sequence>
<feature type="transmembrane region" description="Helical" evidence="4">
    <location>
        <begin position="363"/>
        <end position="383"/>
    </location>
</feature>
<keyword evidence="2" id="KW-0479">Metal-binding</keyword>
<keyword evidence="4" id="KW-1133">Transmembrane helix</keyword>
<evidence type="ECO:0000256" key="3">
    <source>
        <dbReference type="ARBA" id="ARBA00023004"/>
    </source>
</evidence>
<feature type="transmembrane region" description="Helical" evidence="4">
    <location>
        <begin position="276"/>
        <end position="297"/>
    </location>
</feature>
<dbReference type="AlphaFoldDB" id="A0A923HYY5"/>
<proteinExistence type="inferred from homology"/>
<feature type="transmembrane region" description="Helical" evidence="4">
    <location>
        <begin position="213"/>
        <end position="232"/>
    </location>
</feature>
<organism evidence="6 7">
    <name type="scientific">Acetobacterium paludosum</name>
    <dbReference type="NCBI Taxonomy" id="52693"/>
    <lineage>
        <taxon>Bacteria</taxon>
        <taxon>Bacillati</taxon>
        <taxon>Bacillota</taxon>
        <taxon>Clostridia</taxon>
        <taxon>Eubacteriales</taxon>
        <taxon>Eubacteriaceae</taxon>
        <taxon>Acetobacterium</taxon>
    </lineage>
</organism>
<dbReference type="GO" id="GO:0052621">
    <property type="term" value="F:diguanylate cyclase activity"/>
    <property type="evidence" value="ECO:0007669"/>
    <property type="project" value="TreeGrafter"/>
</dbReference>
<dbReference type="EMBL" id="WJBD01000002">
    <property type="protein sequence ID" value="MBC3887128.1"/>
    <property type="molecule type" value="Genomic_DNA"/>
</dbReference>
<feature type="transmembrane region" description="Helical" evidence="4">
    <location>
        <begin position="183"/>
        <end position="206"/>
    </location>
</feature>
<keyword evidence="4" id="KW-0472">Membrane</keyword>
<dbReference type="InterPro" id="IPR043128">
    <property type="entry name" value="Rev_trsase/Diguanyl_cyclase"/>
</dbReference>
<dbReference type="GO" id="GO:0046872">
    <property type="term" value="F:metal ion binding"/>
    <property type="evidence" value="ECO:0007669"/>
    <property type="project" value="UniProtKB-KW"/>
</dbReference>
<dbReference type="OrthoDB" id="185601at2"/>